<sequence length="822" mass="92642">MMETAATTFASLAILGLAGYAYHRYYKYLILEKMENAFKPGDPALEIAGIEEGKHRYNHEEHWVVRDEQARIDRIVSGRGVGRYYLLVGEKGTGKTSMILEAMRKINGEGCAMFEAHGDLEIFRIRLGKALDYEFHEDYVGSLFSVKGPRETTALLDIERAFNKLEKVALTRRRTKKSPLILIINSVHLVRDDHDGQDLLEVIQQRAEQWAASGLVTTIFNSDDYWVYERLKRYATRMEVIPVKDLPKEPAMEALKRYRKQYYGEELSPADLEKVYDAVGGRLSFLNRVAKAPDYKKLCQDICTAEKTWFLNKCWILGPEMDDDVMDQQKYASAAMVLAKALVDEEKKMKHFYHPELGHILPEIPLHKARQIMTRADFIQSYDHENIFTIDSRAMVRADSVPMQNAFREICNWPGFDEHLEGTLTRIGDIESLGRTRELTIKDLWNQGKYQLVMRDGKGREQGAAEFSVLQVMSPRKKEVLSSVTITQEPSADVQRRHKIWLERLPSPVRFVLVVVSSLFISSALFTLMPVVDQDSLGHVSKHLETWWEVVGLVAWKAIEVGLAWILGYDGRDVFSFVLLTHLPTYSLLSTFYRVRPTTNLVSHAFNIFSTVVPFTLLRRPNSVHNLSHATPKTVRNRLILQDRATTAYTTMVATAIFAVTLYISYVSGWLPTKLVLHFEGLPDISAVHRGPAGLPVLFFSLLPAGFALRDFLFASSTGATAASTKETEKIKKPSSTSSQEGEYLACTVYRKTWGTLAPKTQVLISRTVVLAGMMFVDTVIQVAGTVKGVSVEGASAWGLVWAGATLATGAMFGWIESVDGV</sequence>
<dbReference type="InterPro" id="IPR056808">
    <property type="entry name" value="HTH_AAA"/>
</dbReference>
<dbReference type="RefSeq" id="XP_025554653.1">
    <property type="nucleotide sequence ID" value="XM_025697516.1"/>
</dbReference>
<dbReference type="AlphaFoldDB" id="A0A395I6U1"/>
<evidence type="ECO:0000313" key="5">
    <source>
        <dbReference type="Proteomes" id="UP000248961"/>
    </source>
</evidence>
<evidence type="ECO:0000313" key="4">
    <source>
        <dbReference type="EMBL" id="RAL15499.1"/>
    </source>
</evidence>
<dbReference type="SUPFAM" id="SSF52540">
    <property type="entry name" value="P-loop containing nucleoside triphosphate hydrolases"/>
    <property type="match status" value="1"/>
</dbReference>
<feature type="transmembrane region" description="Helical" evidence="1">
    <location>
        <begin position="511"/>
        <end position="532"/>
    </location>
</feature>
<feature type="transmembrane region" description="Helical" evidence="1">
    <location>
        <begin position="648"/>
        <end position="671"/>
    </location>
</feature>
<dbReference type="GeneID" id="37201805"/>
<keyword evidence="1" id="KW-1133">Transmembrane helix</keyword>
<dbReference type="InterPro" id="IPR027417">
    <property type="entry name" value="P-loop_NTPase"/>
</dbReference>
<protein>
    <submittedName>
        <fullName evidence="4">Uncharacterized protein</fullName>
    </submittedName>
</protein>
<feature type="transmembrane region" description="Helical" evidence="1">
    <location>
        <begin position="764"/>
        <end position="785"/>
    </location>
</feature>
<dbReference type="PANTHER" id="PTHR36168">
    <property type="entry name" value="CHROMOSOME 1, WHOLE GENOME SHOTGUN SEQUENCE"/>
    <property type="match status" value="1"/>
</dbReference>
<dbReference type="Gene3D" id="3.40.50.300">
    <property type="entry name" value="P-loop containing nucleotide triphosphate hydrolases"/>
    <property type="match status" value="1"/>
</dbReference>
<reference evidence="4 5" key="1">
    <citation type="submission" date="2018-02" db="EMBL/GenBank/DDBJ databases">
        <title>The genomes of Aspergillus section Nigri reveals drivers in fungal speciation.</title>
        <authorList>
            <consortium name="DOE Joint Genome Institute"/>
            <person name="Vesth T.C."/>
            <person name="Nybo J."/>
            <person name="Theobald S."/>
            <person name="Brandl J."/>
            <person name="Frisvad J.C."/>
            <person name="Nielsen K.F."/>
            <person name="Lyhne E.K."/>
            <person name="Kogle M.E."/>
            <person name="Kuo A."/>
            <person name="Riley R."/>
            <person name="Clum A."/>
            <person name="Nolan M."/>
            <person name="Lipzen A."/>
            <person name="Salamov A."/>
            <person name="Henrissat B."/>
            <person name="Wiebenga A."/>
            <person name="De vries R.P."/>
            <person name="Grigoriev I.V."/>
            <person name="Mortensen U.H."/>
            <person name="Andersen M.R."/>
            <person name="Baker S.E."/>
        </authorList>
    </citation>
    <scope>NUCLEOTIDE SEQUENCE [LARGE SCALE GENOMIC DNA]</scope>
    <source>
        <strain evidence="4 5">CBS 101889</strain>
    </source>
</reference>
<proteinExistence type="predicted"/>
<dbReference type="PANTHER" id="PTHR36168:SF1">
    <property type="entry name" value="ORC1-LIKE AAA ATPASE DOMAIN-CONTAINING PROTEIN"/>
    <property type="match status" value="1"/>
</dbReference>
<feature type="domain" description="AAA protein C-terminal winged helix" evidence="3">
    <location>
        <begin position="312"/>
        <end position="431"/>
    </location>
</feature>
<keyword evidence="1" id="KW-0472">Membrane</keyword>
<feature type="transmembrane region" description="Helical" evidence="1">
    <location>
        <begin position="547"/>
        <end position="567"/>
    </location>
</feature>
<feature type="transmembrane region" description="Helical" evidence="1">
    <location>
        <begin position="797"/>
        <end position="816"/>
    </location>
</feature>
<feature type="domain" description="Orc1-like AAA ATPase" evidence="2">
    <location>
        <begin position="65"/>
        <end position="209"/>
    </location>
</feature>
<dbReference type="Pfam" id="PF13191">
    <property type="entry name" value="AAA_16"/>
    <property type="match status" value="1"/>
</dbReference>
<dbReference type="Pfam" id="PF24913">
    <property type="entry name" value="WHD_AAA_fung"/>
    <property type="match status" value="1"/>
</dbReference>
<keyword evidence="1" id="KW-0812">Transmembrane</keyword>
<organism evidence="4 5">
    <name type="scientific">Aspergillus homomorphus (strain CBS 101889)</name>
    <dbReference type="NCBI Taxonomy" id="1450537"/>
    <lineage>
        <taxon>Eukaryota</taxon>
        <taxon>Fungi</taxon>
        <taxon>Dikarya</taxon>
        <taxon>Ascomycota</taxon>
        <taxon>Pezizomycotina</taxon>
        <taxon>Eurotiomycetes</taxon>
        <taxon>Eurotiomycetidae</taxon>
        <taxon>Eurotiales</taxon>
        <taxon>Aspergillaceae</taxon>
        <taxon>Aspergillus</taxon>
        <taxon>Aspergillus subgen. Circumdati</taxon>
    </lineage>
</organism>
<dbReference type="InterPro" id="IPR041664">
    <property type="entry name" value="AAA_16"/>
</dbReference>
<dbReference type="OrthoDB" id="511599at2759"/>
<keyword evidence="5" id="KW-1185">Reference proteome</keyword>
<dbReference type="STRING" id="1450537.A0A395I6U1"/>
<dbReference type="EMBL" id="KZ824271">
    <property type="protein sequence ID" value="RAL15499.1"/>
    <property type="molecule type" value="Genomic_DNA"/>
</dbReference>
<feature type="transmembrane region" description="Helical" evidence="1">
    <location>
        <begin position="6"/>
        <end position="23"/>
    </location>
</feature>
<evidence type="ECO:0000256" key="1">
    <source>
        <dbReference type="SAM" id="Phobius"/>
    </source>
</evidence>
<dbReference type="VEuPathDB" id="FungiDB:BO97DRAFT_432067"/>
<name>A0A395I6U1_ASPHC</name>
<accession>A0A395I6U1</accession>
<gene>
    <name evidence="4" type="ORF">BO97DRAFT_432067</name>
</gene>
<evidence type="ECO:0000259" key="2">
    <source>
        <dbReference type="Pfam" id="PF13191"/>
    </source>
</evidence>
<feature type="transmembrane region" description="Helical" evidence="1">
    <location>
        <begin position="691"/>
        <end position="709"/>
    </location>
</feature>
<evidence type="ECO:0000259" key="3">
    <source>
        <dbReference type="Pfam" id="PF24913"/>
    </source>
</evidence>
<dbReference type="Proteomes" id="UP000248961">
    <property type="component" value="Unassembled WGS sequence"/>
</dbReference>